<feature type="transmembrane region" description="Helical" evidence="8">
    <location>
        <begin position="285"/>
        <end position="307"/>
    </location>
</feature>
<sequence>MSLGQPFEKPFTFDRAIRLLISVLAIGASLYFLYILRNVLLPFFIAWLLAYMLNPLVRFYQRKLRLAHSLAVILTLLSVAGALTLLGFILVPLIENEIWQINNLIATYDLSSISKNGVPVSVSDLIAQYVDYKEIQEALTKENLVEIFKFLGPAVESLFSNTVSFLLGLTVVFIVMLYLIFILLDYDKINELWRYLIPPKYREVVGRITLDVETNMNRYFRHQAFICCILAVLYAAGFQIIGLPMAIIFGIIVGLVHMIPYLQVITFPPAILLCWLHASQTDDSFWVMIGLVALIYVIVQCIMDLFLVPRIMGKAMGLNPAIILLSLSVWGSLLGVVGMIIAIPLTTLLLSYYKEFIVSAERIHAMGSAQQEFHFDDDKP</sequence>
<dbReference type="GO" id="GO:0055085">
    <property type="term" value="P:transmembrane transport"/>
    <property type="evidence" value="ECO:0007669"/>
    <property type="project" value="TreeGrafter"/>
</dbReference>
<dbReference type="InterPro" id="IPR002549">
    <property type="entry name" value="AI-2E-like"/>
</dbReference>
<dbReference type="EMBL" id="JACIEP010000011">
    <property type="protein sequence ID" value="MBB4037178.1"/>
    <property type="molecule type" value="Genomic_DNA"/>
</dbReference>
<keyword evidence="5 8" id="KW-0812">Transmembrane</keyword>
<accession>A0A840CSS3</accession>
<evidence type="ECO:0000256" key="3">
    <source>
        <dbReference type="ARBA" id="ARBA00022448"/>
    </source>
</evidence>
<organism evidence="9 10">
    <name type="scientific">Dysgonomonas hofstadii</name>
    <dbReference type="NCBI Taxonomy" id="637886"/>
    <lineage>
        <taxon>Bacteria</taxon>
        <taxon>Pseudomonadati</taxon>
        <taxon>Bacteroidota</taxon>
        <taxon>Bacteroidia</taxon>
        <taxon>Bacteroidales</taxon>
        <taxon>Dysgonomonadaceae</taxon>
        <taxon>Dysgonomonas</taxon>
    </lineage>
</organism>
<feature type="transmembrane region" description="Helical" evidence="8">
    <location>
        <begin position="224"/>
        <end position="252"/>
    </location>
</feature>
<evidence type="ECO:0000256" key="4">
    <source>
        <dbReference type="ARBA" id="ARBA00022475"/>
    </source>
</evidence>
<reference evidence="9 10" key="1">
    <citation type="submission" date="2020-08" db="EMBL/GenBank/DDBJ databases">
        <title>Genomic Encyclopedia of Type Strains, Phase IV (KMG-IV): sequencing the most valuable type-strain genomes for metagenomic binning, comparative biology and taxonomic classification.</title>
        <authorList>
            <person name="Goeker M."/>
        </authorList>
    </citation>
    <scope>NUCLEOTIDE SEQUENCE [LARGE SCALE GENOMIC DNA]</scope>
    <source>
        <strain evidence="9 10">DSM 104969</strain>
    </source>
</reference>
<keyword evidence="4" id="KW-1003">Cell membrane</keyword>
<evidence type="ECO:0000256" key="7">
    <source>
        <dbReference type="ARBA" id="ARBA00023136"/>
    </source>
</evidence>
<dbReference type="GO" id="GO:0005886">
    <property type="term" value="C:plasma membrane"/>
    <property type="evidence" value="ECO:0007669"/>
    <property type="project" value="UniProtKB-SubCell"/>
</dbReference>
<evidence type="ECO:0000256" key="8">
    <source>
        <dbReference type="SAM" id="Phobius"/>
    </source>
</evidence>
<dbReference type="AlphaFoldDB" id="A0A840CSS3"/>
<evidence type="ECO:0000256" key="2">
    <source>
        <dbReference type="ARBA" id="ARBA00009773"/>
    </source>
</evidence>
<feature type="transmembrane region" description="Helical" evidence="8">
    <location>
        <begin position="69"/>
        <end position="94"/>
    </location>
</feature>
<dbReference type="PANTHER" id="PTHR21716">
    <property type="entry name" value="TRANSMEMBRANE PROTEIN"/>
    <property type="match status" value="1"/>
</dbReference>
<protein>
    <submittedName>
        <fullName evidence="9">Putative PurR-regulated permease PerM</fullName>
    </submittedName>
</protein>
<dbReference type="Proteomes" id="UP000555103">
    <property type="component" value="Unassembled WGS sequence"/>
</dbReference>
<keyword evidence="7 8" id="KW-0472">Membrane</keyword>
<feature type="transmembrane region" description="Helical" evidence="8">
    <location>
        <begin position="163"/>
        <end position="184"/>
    </location>
</feature>
<name>A0A840CSS3_9BACT</name>
<proteinExistence type="inferred from homology"/>
<keyword evidence="3" id="KW-0813">Transport</keyword>
<dbReference type="PANTHER" id="PTHR21716:SF53">
    <property type="entry name" value="PERMEASE PERM-RELATED"/>
    <property type="match status" value="1"/>
</dbReference>
<comment type="similarity">
    <text evidence="2">Belongs to the autoinducer-2 exporter (AI-2E) (TC 2.A.86) family.</text>
</comment>
<feature type="transmembrane region" description="Helical" evidence="8">
    <location>
        <begin position="327"/>
        <end position="353"/>
    </location>
</feature>
<evidence type="ECO:0000256" key="6">
    <source>
        <dbReference type="ARBA" id="ARBA00022989"/>
    </source>
</evidence>
<dbReference type="Pfam" id="PF01594">
    <property type="entry name" value="AI-2E_transport"/>
    <property type="match status" value="1"/>
</dbReference>
<feature type="transmembrane region" description="Helical" evidence="8">
    <location>
        <begin position="40"/>
        <end position="57"/>
    </location>
</feature>
<evidence type="ECO:0000313" key="9">
    <source>
        <dbReference type="EMBL" id="MBB4037178.1"/>
    </source>
</evidence>
<evidence type="ECO:0000256" key="1">
    <source>
        <dbReference type="ARBA" id="ARBA00004651"/>
    </source>
</evidence>
<evidence type="ECO:0000313" key="10">
    <source>
        <dbReference type="Proteomes" id="UP000555103"/>
    </source>
</evidence>
<feature type="transmembrane region" description="Helical" evidence="8">
    <location>
        <begin position="16"/>
        <end position="34"/>
    </location>
</feature>
<gene>
    <name evidence="9" type="ORF">GGR21_003093</name>
</gene>
<comment type="subcellular location">
    <subcellularLocation>
        <location evidence="1">Cell membrane</location>
        <topology evidence="1">Multi-pass membrane protein</topology>
    </subcellularLocation>
</comment>
<evidence type="ECO:0000256" key="5">
    <source>
        <dbReference type="ARBA" id="ARBA00022692"/>
    </source>
</evidence>
<dbReference type="RefSeq" id="WP_183308038.1">
    <property type="nucleotide sequence ID" value="NZ_JACIEP010000011.1"/>
</dbReference>
<comment type="caution">
    <text evidence="9">The sequence shown here is derived from an EMBL/GenBank/DDBJ whole genome shotgun (WGS) entry which is preliminary data.</text>
</comment>
<keyword evidence="10" id="KW-1185">Reference proteome</keyword>
<keyword evidence="6 8" id="KW-1133">Transmembrane helix</keyword>